<feature type="repeat" description="PPR" evidence="4">
    <location>
        <begin position="595"/>
        <end position="629"/>
    </location>
</feature>
<dbReference type="InterPro" id="IPR050667">
    <property type="entry name" value="PPR-containing_protein"/>
</dbReference>
<feature type="repeat" description="PPR" evidence="4">
    <location>
        <begin position="525"/>
        <end position="559"/>
    </location>
</feature>
<feature type="repeat" description="PPR" evidence="4">
    <location>
        <begin position="420"/>
        <end position="454"/>
    </location>
</feature>
<protein>
    <submittedName>
        <fullName evidence="6">OLC1v1037923C1</fullName>
    </submittedName>
</protein>
<dbReference type="EMBL" id="OX459120">
    <property type="protein sequence ID" value="CAI9100756.1"/>
    <property type="molecule type" value="Genomic_DNA"/>
</dbReference>
<reference evidence="6" key="1">
    <citation type="submission" date="2023-03" db="EMBL/GenBank/DDBJ databases">
        <authorList>
            <person name="Julca I."/>
        </authorList>
    </citation>
    <scope>NUCLEOTIDE SEQUENCE</scope>
</reference>
<dbReference type="Pfam" id="PF13839">
    <property type="entry name" value="PC-Esterase"/>
    <property type="match status" value="1"/>
</dbReference>
<dbReference type="InterPro" id="IPR026057">
    <property type="entry name" value="TBL_C"/>
</dbReference>
<evidence type="ECO:0000256" key="2">
    <source>
        <dbReference type="ARBA" id="ARBA00007727"/>
    </source>
</evidence>
<dbReference type="Pfam" id="PF01535">
    <property type="entry name" value="PPR"/>
    <property type="match status" value="4"/>
</dbReference>
<feature type="domain" description="Trichome birefringence-like C-terminal" evidence="5">
    <location>
        <begin position="1197"/>
        <end position="1469"/>
    </location>
</feature>
<gene>
    <name evidence="6" type="ORF">OLC1_LOCUS10506</name>
</gene>
<dbReference type="NCBIfam" id="TIGR00756">
    <property type="entry name" value="PPR"/>
    <property type="match status" value="4"/>
</dbReference>
<evidence type="ECO:0000256" key="1">
    <source>
        <dbReference type="ARBA" id="ARBA00007626"/>
    </source>
</evidence>
<dbReference type="PANTHER" id="PTHR47939:SF13">
    <property type="entry name" value="OS03G0201400 PROTEIN"/>
    <property type="match status" value="1"/>
</dbReference>
<dbReference type="Pfam" id="PF13041">
    <property type="entry name" value="PPR_2"/>
    <property type="match status" value="1"/>
</dbReference>
<evidence type="ECO:0000256" key="3">
    <source>
        <dbReference type="ARBA" id="ARBA00022737"/>
    </source>
</evidence>
<dbReference type="PROSITE" id="PS51375">
    <property type="entry name" value="PPR"/>
    <property type="match status" value="6"/>
</dbReference>
<dbReference type="Proteomes" id="UP001161247">
    <property type="component" value="Chromosome 3"/>
</dbReference>
<comment type="similarity">
    <text evidence="1">Belongs to the PPR family. P subfamily.</text>
</comment>
<organism evidence="6 7">
    <name type="scientific">Oldenlandia corymbosa var. corymbosa</name>
    <dbReference type="NCBI Taxonomy" id="529605"/>
    <lineage>
        <taxon>Eukaryota</taxon>
        <taxon>Viridiplantae</taxon>
        <taxon>Streptophyta</taxon>
        <taxon>Embryophyta</taxon>
        <taxon>Tracheophyta</taxon>
        <taxon>Spermatophyta</taxon>
        <taxon>Magnoliopsida</taxon>
        <taxon>eudicotyledons</taxon>
        <taxon>Gunneridae</taxon>
        <taxon>Pentapetalae</taxon>
        <taxon>asterids</taxon>
        <taxon>lamiids</taxon>
        <taxon>Gentianales</taxon>
        <taxon>Rubiaceae</taxon>
        <taxon>Rubioideae</taxon>
        <taxon>Spermacoceae</taxon>
        <taxon>Hedyotis-Oldenlandia complex</taxon>
        <taxon>Oldenlandia</taxon>
    </lineage>
</organism>
<keyword evidence="3" id="KW-0677">Repeat</keyword>
<dbReference type="GO" id="GO:0016740">
    <property type="term" value="F:transferase activity"/>
    <property type="evidence" value="ECO:0007669"/>
    <property type="project" value="InterPro"/>
</dbReference>
<sequence>MLMIRCARKSSVYPLRFYIFHSISTAAAAATAGKTSHININPLLTSSILQLQTSDILIPFKQWFLSRKQPLFEQIFEILRRPDGAVSLDAELDRLNLRLTTSLVLDVLKYGNSEKDLLSCLKFFDWAGRQNGFTHTTATFHAIFRILSRAKLMSLMLNFLDDYKEQKYSYQVKYHTILVVGYCVAGKVDMALNLFGRMRFRGLDLDNISYHVLLNSLVEQGYFDVVNSIAEQIRLRGFESAFTHSILVKGFCRQRQLNRADEYLRCLMGRNLNEKEGFNGVLLAIFVDALCKDKQFDRAAQLVEEVRQLGTVSLEQTYCVWIRDLVQAGKIDGAFQFMRGKKELDGYVPDVFRYNSLLRRLLRENRLEEVFDLLTEMKEHDVLPDAVTMSATLCFFCKAGMLDIAMGLYNSRAEFGLSVNTMAYNYLINSLFGDASVDNACRVLRDAIEQGYLPGKTTFSIIADVLCRERRFDKMIEVVIVALEKDFVLSQSIYDKFISTLCASRKLEEGYLLHGQLSRLNKTPGKNAYVSLIRGFYRAGRGDIAASLLIEMQEKGHSPDRKLFRDVINCICELDNPENHFFRLLEIQMSRYQSACPFYNFFIDGAGHAGKYLLARQVYDIMERSGIQPTVKSDILMLQSYLKNDKIADALNFFRDVCKRREAKRRLWHSLIVGLCKAQKVDYALESFWEMRSNQLKPSSECYEELVKLLCAQRRYSVAIEIVDDLLSIGRRISSFLGNVLLFHSWGSRDLFNVWTKSRNLQNLTSESWNLGKVMDAFSQPVRGKRDVINMEELIRQSFPLDTFTYNMLLQRLSRSQVDLAFSDLLEQYHLVDDACHSNSRVLPATLGLEVARTILFFNLPFQYIGCCVAESNGQVSNLMKASLLEKVSGDDDVEPQPCKYAIKQKPALQIWKDYISNPAAAAADVIPFSVCLITVLFRFPVMSTYAKPENALKGADEESVGHMGYPHLSELIMIMRIGPMLCCTFTGIELEGTEKSRDILLGLLKICCILVVVRMKGGFCGVRVAQASLILTGFVCLAIITLWSKTTLLRPPDGIVLLLQPETKSSLFRRHLASPKIIVQKVLKMRLLHKEARKLPIQTPQKDDQINIPELPEKPKSVILALENGSLMILGLFTPALVVSNGCPLCGLVGPRIVLTLNMKSFGGNQRVAKWKTSLANTCAFSLYGLTGASIHYASRMYNKTLAFIGDSLGRQQFQSLMCMITGGEERPDVLNVGREYGLVKARRTKRLDGWVYRFPSTNTTILCYWSPTLCDLKPLNTSNPNTGIAMHLDRPPAFLRRFLHRFDVLVLNTGHHWNEGKRKTNRWVMHVGGTPNTDGKTANMSIAMNLTVYSTIGWVNSQLPKYPGLKVFYRSKSPRHFVNGDYNTGGTCDSTSPSTGTEVVQDESIDTVAAGAVKGTGIKLLDITALSQLRDEGHVSRYSIRPTPGVQDCLHWCLPGVPDTWNEILFAQI</sequence>
<name>A0AAV1CZI5_OLDCO</name>
<evidence type="ECO:0000313" key="6">
    <source>
        <dbReference type="EMBL" id="CAI9100756.1"/>
    </source>
</evidence>
<feature type="repeat" description="PPR" evidence="4">
    <location>
        <begin position="171"/>
        <end position="205"/>
    </location>
</feature>
<keyword evidence="7" id="KW-1185">Reference proteome</keyword>
<evidence type="ECO:0000259" key="5">
    <source>
        <dbReference type="Pfam" id="PF13839"/>
    </source>
</evidence>
<evidence type="ECO:0000256" key="4">
    <source>
        <dbReference type="PROSITE-ProRule" id="PRU00708"/>
    </source>
</evidence>
<accession>A0AAV1CZI5</accession>
<comment type="similarity">
    <text evidence="2">Belongs to the PC-esterase family. TBL subfamily.</text>
</comment>
<evidence type="ECO:0000313" key="7">
    <source>
        <dbReference type="Proteomes" id="UP001161247"/>
    </source>
</evidence>
<feature type="repeat" description="PPR" evidence="4">
    <location>
        <begin position="350"/>
        <end position="384"/>
    </location>
</feature>
<feature type="repeat" description="PPR" evidence="4">
    <location>
        <begin position="664"/>
        <end position="698"/>
    </location>
</feature>
<dbReference type="PANTHER" id="PTHR47939">
    <property type="entry name" value="MEMBRANE-ASSOCIATED SALT-INDUCIBLE PROTEIN-LIKE"/>
    <property type="match status" value="1"/>
</dbReference>
<proteinExistence type="inferred from homology"/>
<dbReference type="InterPro" id="IPR002885">
    <property type="entry name" value="PPR_rpt"/>
</dbReference>
<dbReference type="Gene3D" id="1.25.40.10">
    <property type="entry name" value="Tetratricopeptide repeat domain"/>
    <property type="match status" value="6"/>
</dbReference>
<dbReference type="InterPro" id="IPR011990">
    <property type="entry name" value="TPR-like_helical_dom_sf"/>
</dbReference>